<keyword evidence="4 6" id="KW-1133">Transmembrane helix</keyword>
<dbReference type="GO" id="GO:0005886">
    <property type="term" value="C:plasma membrane"/>
    <property type="evidence" value="ECO:0007669"/>
    <property type="project" value="UniProtKB-SubCell"/>
</dbReference>
<evidence type="ECO:0000256" key="6">
    <source>
        <dbReference type="SAM" id="Phobius"/>
    </source>
</evidence>
<feature type="transmembrane region" description="Helical" evidence="6">
    <location>
        <begin position="91"/>
        <end position="110"/>
    </location>
</feature>
<name>A0A7W4PFW3_9PROT</name>
<feature type="transmembrane region" description="Helical" evidence="6">
    <location>
        <begin position="155"/>
        <end position="176"/>
    </location>
</feature>
<evidence type="ECO:0000256" key="3">
    <source>
        <dbReference type="ARBA" id="ARBA00022692"/>
    </source>
</evidence>
<evidence type="ECO:0000313" key="7">
    <source>
        <dbReference type="EMBL" id="MBB2189331.1"/>
    </source>
</evidence>
<dbReference type="Proteomes" id="UP000555756">
    <property type="component" value="Unassembled WGS sequence"/>
</dbReference>
<keyword evidence="8" id="KW-1185">Reference proteome</keyword>
<dbReference type="InterPro" id="IPR003740">
    <property type="entry name" value="YitT"/>
</dbReference>
<feature type="transmembrane region" description="Helical" evidence="6">
    <location>
        <begin position="182"/>
        <end position="199"/>
    </location>
</feature>
<gene>
    <name evidence="7" type="ORF">HLH34_05045</name>
</gene>
<evidence type="ECO:0000313" key="8">
    <source>
        <dbReference type="Proteomes" id="UP000555756"/>
    </source>
</evidence>
<accession>A0A7W4PFW3</accession>
<evidence type="ECO:0000256" key="5">
    <source>
        <dbReference type="ARBA" id="ARBA00023136"/>
    </source>
</evidence>
<dbReference type="EMBL" id="JABEQF010000003">
    <property type="protein sequence ID" value="MBB2189331.1"/>
    <property type="molecule type" value="Genomic_DNA"/>
</dbReference>
<dbReference type="PANTHER" id="PTHR33545:SF5">
    <property type="entry name" value="UPF0750 MEMBRANE PROTEIN YITT"/>
    <property type="match status" value="1"/>
</dbReference>
<keyword evidence="3 6" id="KW-0812">Transmembrane</keyword>
<evidence type="ECO:0000256" key="1">
    <source>
        <dbReference type="ARBA" id="ARBA00004651"/>
    </source>
</evidence>
<dbReference type="PANTHER" id="PTHR33545">
    <property type="entry name" value="UPF0750 MEMBRANE PROTEIN YITT-RELATED"/>
    <property type="match status" value="1"/>
</dbReference>
<organism evidence="7 8">
    <name type="scientific">Gluconacetobacter azotocaptans</name>
    <dbReference type="NCBI Taxonomy" id="142834"/>
    <lineage>
        <taxon>Bacteria</taxon>
        <taxon>Pseudomonadati</taxon>
        <taxon>Pseudomonadota</taxon>
        <taxon>Alphaproteobacteria</taxon>
        <taxon>Acetobacterales</taxon>
        <taxon>Acetobacteraceae</taxon>
        <taxon>Gluconacetobacter</taxon>
    </lineage>
</organism>
<dbReference type="InterPro" id="IPR051461">
    <property type="entry name" value="UPF0750_membrane"/>
</dbReference>
<protein>
    <submittedName>
        <fullName evidence="7">YitT family protein</fullName>
    </submittedName>
</protein>
<proteinExistence type="predicted"/>
<feature type="transmembrane region" description="Helical" evidence="6">
    <location>
        <begin position="59"/>
        <end position="79"/>
    </location>
</feature>
<feature type="transmembrane region" description="Helical" evidence="6">
    <location>
        <begin position="21"/>
        <end position="53"/>
    </location>
</feature>
<comment type="caution">
    <text evidence="7">The sequence shown here is derived from an EMBL/GenBank/DDBJ whole genome shotgun (WGS) entry which is preliminary data.</text>
</comment>
<evidence type="ECO:0000256" key="4">
    <source>
        <dbReference type="ARBA" id="ARBA00022989"/>
    </source>
</evidence>
<reference evidence="7 8" key="1">
    <citation type="submission" date="2020-04" db="EMBL/GenBank/DDBJ databases">
        <title>Description of novel Gluconacetobacter.</title>
        <authorList>
            <person name="Sombolestani A."/>
        </authorList>
    </citation>
    <scope>NUCLEOTIDE SEQUENCE [LARGE SCALE GENOMIC DNA]</scope>
    <source>
        <strain evidence="7 8">LMG 21311</strain>
    </source>
</reference>
<keyword evidence="2" id="KW-1003">Cell membrane</keyword>
<dbReference type="Pfam" id="PF02588">
    <property type="entry name" value="YitT_membrane"/>
    <property type="match status" value="1"/>
</dbReference>
<dbReference type="RefSeq" id="WP_183118501.1">
    <property type="nucleotide sequence ID" value="NZ_JABEQF010000003.1"/>
</dbReference>
<sequence length="208" mass="21788">MADASNPGITPPRPHTRAEDVYALIVGCTLIVLGLLLLKTAGLVTAGTAGIALLLSYTVHLPVGLLFTLVNLPFFLFAARAMSRVFALKSFLVNILISLSSFVTARAIHIAWVHPAFAAVAGGTAIGMGILALARHGAGVGGTGVLALWLYRQRGWNAGLVSMAFDVVILTVSGLLLGAAGLIWSSCSVLAIHGILFTWHRPGRYTGY</sequence>
<dbReference type="AlphaFoldDB" id="A0A7W4PFW3"/>
<keyword evidence="5 6" id="KW-0472">Membrane</keyword>
<comment type="subcellular location">
    <subcellularLocation>
        <location evidence="1">Cell membrane</location>
        <topology evidence="1">Multi-pass membrane protein</topology>
    </subcellularLocation>
</comment>
<evidence type="ECO:0000256" key="2">
    <source>
        <dbReference type="ARBA" id="ARBA00022475"/>
    </source>
</evidence>